<dbReference type="SUPFAM" id="SSF51905">
    <property type="entry name" value="FAD/NAD(P)-binding domain"/>
    <property type="match status" value="1"/>
</dbReference>
<accession>H5TN46</accession>
<dbReference type="STRING" id="1108044.GOOTI_129_00080"/>
<protein>
    <submittedName>
        <fullName evidence="7">Ferredoxin reductase</fullName>
    </submittedName>
</protein>
<keyword evidence="8" id="KW-1185">Reference proteome</keyword>
<dbReference type="InterPro" id="IPR050446">
    <property type="entry name" value="FAD-oxidoreductase/Apoptosis"/>
</dbReference>
<proteinExistence type="predicted"/>
<dbReference type="PRINTS" id="PR00411">
    <property type="entry name" value="PNDRDTASEI"/>
</dbReference>
<gene>
    <name evidence="7" type="ORF">GOOTI_129_00080</name>
</gene>
<evidence type="ECO:0000256" key="1">
    <source>
        <dbReference type="ARBA" id="ARBA00001974"/>
    </source>
</evidence>
<evidence type="ECO:0000313" key="8">
    <source>
        <dbReference type="Proteomes" id="UP000005038"/>
    </source>
</evidence>
<dbReference type="PANTHER" id="PTHR43557">
    <property type="entry name" value="APOPTOSIS-INDUCING FACTOR 1"/>
    <property type="match status" value="1"/>
</dbReference>
<evidence type="ECO:0000259" key="5">
    <source>
        <dbReference type="Pfam" id="PF07992"/>
    </source>
</evidence>
<dbReference type="RefSeq" id="WP_007239132.1">
    <property type="nucleotide sequence ID" value="NZ_BAFB01000129.1"/>
</dbReference>
<dbReference type="PRINTS" id="PR00368">
    <property type="entry name" value="FADPNR"/>
</dbReference>
<dbReference type="Pfam" id="PF07992">
    <property type="entry name" value="Pyr_redox_2"/>
    <property type="match status" value="1"/>
</dbReference>
<dbReference type="SUPFAM" id="SSF55424">
    <property type="entry name" value="FAD/NAD-linked reductases, dimerisation (C-terminal) domain"/>
    <property type="match status" value="1"/>
</dbReference>
<dbReference type="Pfam" id="PF14759">
    <property type="entry name" value="Reductase_C"/>
    <property type="match status" value="1"/>
</dbReference>
<reference evidence="7" key="1">
    <citation type="submission" date="2012-02" db="EMBL/GenBank/DDBJ databases">
        <title>Whole genome shotgun sequence of Gordonia otitidis NBRC 100426.</title>
        <authorList>
            <person name="Yoshida I."/>
            <person name="Hosoyama A."/>
            <person name="Tsuchikane K."/>
            <person name="Katsumata H."/>
            <person name="Yamazaki S."/>
            <person name="Fujita N."/>
        </authorList>
    </citation>
    <scope>NUCLEOTIDE SEQUENCE [LARGE SCALE GENOMIC DNA]</scope>
    <source>
        <strain evidence="7">NBRC 100426</strain>
    </source>
</reference>
<evidence type="ECO:0000256" key="4">
    <source>
        <dbReference type="ARBA" id="ARBA00023002"/>
    </source>
</evidence>
<dbReference type="GO" id="GO:0016651">
    <property type="term" value="F:oxidoreductase activity, acting on NAD(P)H"/>
    <property type="evidence" value="ECO:0007669"/>
    <property type="project" value="TreeGrafter"/>
</dbReference>
<feature type="domain" description="FAD/NAD(P)-binding" evidence="5">
    <location>
        <begin position="3"/>
        <end position="301"/>
    </location>
</feature>
<dbReference type="Proteomes" id="UP000005038">
    <property type="component" value="Unassembled WGS sequence"/>
</dbReference>
<dbReference type="PANTHER" id="PTHR43557:SF2">
    <property type="entry name" value="RIESKE DOMAIN-CONTAINING PROTEIN-RELATED"/>
    <property type="match status" value="1"/>
</dbReference>
<evidence type="ECO:0000313" key="7">
    <source>
        <dbReference type="EMBL" id="GAB34904.1"/>
    </source>
</evidence>
<evidence type="ECO:0000259" key="6">
    <source>
        <dbReference type="Pfam" id="PF14759"/>
    </source>
</evidence>
<keyword evidence="4" id="KW-0560">Oxidoreductase</keyword>
<dbReference type="AlphaFoldDB" id="H5TN46"/>
<keyword evidence="3" id="KW-0274">FAD</keyword>
<evidence type="ECO:0000256" key="2">
    <source>
        <dbReference type="ARBA" id="ARBA00022630"/>
    </source>
</evidence>
<sequence>MTTIAIVGGGLAGAKAAEALREQDFDGDVVIFGVENELPYERPPLSKEFMQGKQDLPEFTVHDTDWYLDQRVEFRPGTRIDKVDAEAKTITLPDGSTLVYDKLLLATGSSSQHIGLPGADASGVHYLRTVDDARAIRDVLTEGTRLAIVGAGWIGMEVAASARERGVEVTIAESAKLPLLRALGPEVAQVFADLHREHGVDLRTEVKVEEITTDNGAATGLRLEGGDTIEADVVLVAAGAVPNLEVAESAGLDIDGGGVLVNAGLRSSDPDIYVVGDIANAEHPILERRVRVEHWANALNQPTVAVTNMLGGSAEYEKLPYFFTDQYDLGMEYSGLSDGYEKVVFRGDVPGREFVVFWLDGDNTVLAGMQVNIWDQLDAIKELIVSGDPVDPEKLADSSVELSELSG</sequence>
<dbReference type="InterPro" id="IPR023753">
    <property type="entry name" value="FAD/NAD-binding_dom"/>
</dbReference>
<comment type="cofactor">
    <cofactor evidence="1">
        <name>FAD</name>
        <dbReference type="ChEBI" id="CHEBI:57692"/>
    </cofactor>
</comment>
<dbReference type="InterPro" id="IPR016156">
    <property type="entry name" value="FAD/NAD-linked_Rdtase_dimer_sf"/>
</dbReference>
<dbReference type="EMBL" id="BAFB01000129">
    <property type="protein sequence ID" value="GAB34904.1"/>
    <property type="molecule type" value="Genomic_DNA"/>
</dbReference>
<evidence type="ECO:0000256" key="3">
    <source>
        <dbReference type="ARBA" id="ARBA00022827"/>
    </source>
</evidence>
<dbReference type="InterPro" id="IPR036188">
    <property type="entry name" value="FAD/NAD-bd_sf"/>
</dbReference>
<name>H5TN46_GORO1</name>
<keyword evidence="2" id="KW-0285">Flavoprotein</keyword>
<dbReference type="Gene3D" id="3.30.390.30">
    <property type="match status" value="1"/>
</dbReference>
<dbReference type="GO" id="GO:0005737">
    <property type="term" value="C:cytoplasm"/>
    <property type="evidence" value="ECO:0007669"/>
    <property type="project" value="TreeGrafter"/>
</dbReference>
<feature type="domain" description="Reductase C-terminal" evidence="6">
    <location>
        <begin position="321"/>
        <end position="405"/>
    </location>
</feature>
<organism evidence="7 8">
    <name type="scientific">Gordonia otitidis (strain DSM 44809 / CCUG 52243 / JCM 12355 / NBRC 100426 / IFM 10032)</name>
    <dbReference type="NCBI Taxonomy" id="1108044"/>
    <lineage>
        <taxon>Bacteria</taxon>
        <taxon>Bacillati</taxon>
        <taxon>Actinomycetota</taxon>
        <taxon>Actinomycetes</taxon>
        <taxon>Mycobacteriales</taxon>
        <taxon>Gordoniaceae</taxon>
        <taxon>Gordonia</taxon>
    </lineage>
</organism>
<dbReference type="InterPro" id="IPR028202">
    <property type="entry name" value="Reductase_C"/>
</dbReference>
<dbReference type="OrthoDB" id="4213189at2"/>
<comment type="caution">
    <text evidence="7">The sequence shown here is derived from an EMBL/GenBank/DDBJ whole genome shotgun (WGS) entry which is preliminary data.</text>
</comment>
<dbReference type="Gene3D" id="3.50.50.60">
    <property type="entry name" value="FAD/NAD(P)-binding domain"/>
    <property type="match status" value="2"/>
</dbReference>